<sequence>MLQKIMEKLNKKQLRERISSAILSIVLIVSISGVVVVAAMLVVGNRYDYALNNYGFSQGDIGKMMITFVDTRSNLRAVIGYDDQDLVDSCYDAYSTKKQACQEYVDAVQKTVVTKAEQTVYDQIVTDLDAYITVADQIVDMGKDVSDKDTRADAQQMAQDELEPKYESLYQDMVDLMNANTEAGDRLEKTLNIVMIVLLVIVIAIILTAFSIAKKLGDILAVNIVTPLDRLSARLKTFAEGDLTGEFPEMDTKDEVSDMVEVAKEMAANLALIIKDVNRRMELMARNDYTGVSEIPERYVGDFASMNEAIHVMNEDMNQTMRRIEEAASQVSAGAANLAEGSQNLAEGSTDQAGAVEELLASIATITEGVNHTHESAKESYELSVKYAKEADRTQQEMHNVTNSMQQMSEMSQQIESIIGEIEKIAEQTNLLALNASIEAARAGEAGKGFAVVATQIGKLADESAQSAVNTRELIMKSIEEIENGNRAVEKTSATIAELVSGINEVAEKSNQLEQLSETQAEQMKQAEGGVNQISEVVQSNAAIAEESSATSEELSAESDSLSDLVQQFKLKKA</sequence>
<keyword evidence="5" id="KW-0472">Membrane</keyword>
<dbReference type="InterPro" id="IPR003660">
    <property type="entry name" value="HAMP_dom"/>
</dbReference>
<evidence type="ECO:0000256" key="2">
    <source>
        <dbReference type="ARBA" id="ARBA00029447"/>
    </source>
</evidence>
<dbReference type="SMART" id="SM00304">
    <property type="entry name" value="HAMP"/>
    <property type="match status" value="2"/>
</dbReference>
<dbReference type="SMART" id="SM00283">
    <property type="entry name" value="MA"/>
    <property type="match status" value="1"/>
</dbReference>
<accession>A0ABR7I7N6</accession>
<evidence type="ECO:0000259" key="7">
    <source>
        <dbReference type="PROSITE" id="PS50885"/>
    </source>
</evidence>
<keyword evidence="5" id="KW-1133">Transmembrane helix</keyword>
<dbReference type="Proteomes" id="UP000621540">
    <property type="component" value="Unassembled WGS sequence"/>
</dbReference>
<feature type="coiled-coil region" evidence="4">
    <location>
        <begin position="391"/>
        <end position="428"/>
    </location>
</feature>
<feature type="transmembrane region" description="Helical" evidence="5">
    <location>
        <begin position="193"/>
        <end position="213"/>
    </location>
</feature>
<comment type="caution">
    <text evidence="8">The sequence shown here is derived from an EMBL/GenBank/DDBJ whole genome shotgun (WGS) entry which is preliminary data.</text>
</comment>
<dbReference type="Pfam" id="PF00015">
    <property type="entry name" value="MCPsignal"/>
    <property type="match status" value="1"/>
</dbReference>
<dbReference type="PANTHER" id="PTHR43531:SF11">
    <property type="entry name" value="METHYL-ACCEPTING CHEMOTAXIS PROTEIN 3"/>
    <property type="match status" value="1"/>
</dbReference>
<evidence type="ECO:0000256" key="3">
    <source>
        <dbReference type="PROSITE-ProRule" id="PRU00284"/>
    </source>
</evidence>
<keyword evidence="3" id="KW-0807">Transducer</keyword>
<proteinExistence type="inferred from homology"/>
<feature type="domain" description="Methyl-accepting transducer" evidence="6">
    <location>
        <begin position="327"/>
        <end position="556"/>
    </location>
</feature>
<dbReference type="CDD" id="cd06225">
    <property type="entry name" value="HAMP"/>
    <property type="match status" value="1"/>
</dbReference>
<dbReference type="InterPro" id="IPR004089">
    <property type="entry name" value="MCPsignal_dom"/>
</dbReference>
<evidence type="ECO:0000259" key="6">
    <source>
        <dbReference type="PROSITE" id="PS50111"/>
    </source>
</evidence>
<dbReference type="PANTHER" id="PTHR43531">
    <property type="entry name" value="PROTEIN ICFG"/>
    <property type="match status" value="1"/>
</dbReference>
<dbReference type="Pfam" id="PF12729">
    <property type="entry name" value="4HB_MCP_1"/>
    <property type="match status" value="1"/>
</dbReference>
<name>A0ABR7I7N6_9FIRM</name>
<keyword evidence="5" id="KW-0812">Transmembrane</keyword>
<evidence type="ECO:0000313" key="9">
    <source>
        <dbReference type="Proteomes" id="UP000621540"/>
    </source>
</evidence>
<dbReference type="Gene3D" id="1.10.287.950">
    <property type="entry name" value="Methyl-accepting chemotaxis protein"/>
    <property type="match status" value="1"/>
</dbReference>
<keyword evidence="1" id="KW-0145">Chemotaxis</keyword>
<evidence type="ECO:0000256" key="4">
    <source>
        <dbReference type="SAM" id="Coils"/>
    </source>
</evidence>
<evidence type="ECO:0000313" key="8">
    <source>
        <dbReference type="EMBL" id="MBC5752946.1"/>
    </source>
</evidence>
<gene>
    <name evidence="8" type="ORF">H8Z76_02725</name>
</gene>
<organism evidence="8 9">
    <name type="scientific">Roseburia yibonii</name>
    <dbReference type="NCBI Taxonomy" id="2763063"/>
    <lineage>
        <taxon>Bacteria</taxon>
        <taxon>Bacillati</taxon>
        <taxon>Bacillota</taxon>
        <taxon>Clostridia</taxon>
        <taxon>Lachnospirales</taxon>
        <taxon>Lachnospiraceae</taxon>
        <taxon>Roseburia</taxon>
    </lineage>
</organism>
<reference evidence="8 9" key="1">
    <citation type="submission" date="2020-08" db="EMBL/GenBank/DDBJ databases">
        <title>Genome public.</title>
        <authorList>
            <person name="Liu C."/>
            <person name="Sun Q."/>
        </authorList>
    </citation>
    <scope>NUCLEOTIDE SEQUENCE [LARGE SCALE GENOMIC DNA]</scope>
    <source>
        <strain evidence="8 9">BX0805</strain>
    </source>
</reference>
<protein>
    <submittedName>
        <fullName evidence="8">Methyl-accepting chemotaxis protein</fullName>
    </submittedName>
</protein>
<evidence type="ECO:0000256" key="1">
    <source>
        <dbReference type="ARBA" id="ARBA00022500"/>
    </source>
</evidence>
<comment type="similarity">
    <text evidence="2">Belongs to the methyl-accepting chemotaxis (MCP) protein family.</text>
</comment>
<dbReference type="Pfam" id="PF00672">
    <property type="entry name" value="HAMP"/>
    <property type="match status" value="1"/>
</dbReference>
<keyword evidence="4" id="KW-0175">Coiled coil</keyword>
<keyword evidence="9" id="KW-1185">Reference proteome</keyword>
<feature type="domain" description="HAMP" evidence="7">
    <location>
        <begin position="222"/>
        <end position="275"/>
    </location>
</feature>
<dbReference type="InterPro" id="IPR051310">
    <property type="entry name" value="MCP_chemotaxis"/>
</dbReference>
<feature type="transmembrane region" description="Helical" evidence="5">
    <location>
        <begin position="21"/>
        <end position="43"/>
    </location>
</feature>
<dbReference type="PROSITE" id="PS50885">
    <property type="entry name" value="HAMP"/>
    <property type="match status" value="1"/>
</dbReference>
<dbReference type="InterPro" id="IPR024478">
    <property type="entry name" value="HlyB_4HB_MCP"/>
</dbReference>
<evidence type="ECO:0000256" key="5">
    <source>
        <dbReference type="SAM" id="Phobius"/>
    </source>
</evidence>
<dbReference type="SUPFAM" id="SSF58104">
    <property type="entry name" value="Methyl-accepting chemotaxis protein (MCP) signaling domain"/>
    <property type="match status" value="1"/>
</dbReference>
<dbReference type="EMBL" id="JACOQH010000002">
    <property type="protein sequence ID" value="MBC5752946.1"/>
    <property type="molecule type" value="Genomic_DNA"/>
</dbReference>
<dbReference type="RefSeq" id="WP_186981590.1">
    <property type="nucleotide sequence ID" value="NZ_JACOQH010000002.1"/>
</dbReference>
<dbReference type="PROSITE" id="PS50111">
    <property type="entry name" value="CHEMOTAXIS_TRANSDUC_2"/>
    <property type="match status" value="1"/>
</dbReference>
<dbReference type="Gene3D" id="6.10.340.10">
    <property type="match status" value="1"/>
</dbReference>